<feature type="compositionally biased region" description="Polar residues" evidence="1">
    <location>
        <begin position="246"/>
        <end position="260"/>
    </location>
</feature>
<feature type="region of interest" description="Disordered" evidence="1">
    <location>
        <begin position="213"/>
        <end position="260"/>
    </location>
</feature>
<evidence type="ECO:0000313" key="5">
    <source>
        <dbReference type="Proteomes" id="UP001190700"/>
    </source>
</evidence>
<keyword evidence="5" id="KW-1185">Reference proteome</keyword>
<feature type="compositionally biased region" description="Polar residues" evidence="1">
    <location>
        <begin position="24"/>
        <end position="40"/>
    </location>
</feature>
<protein>
    <submittedName>
        <fullName evidence="4">Uncharacterized protein</fullName>
    </submittedName>
</protein>
<evidence type="ECO:0000256" key="2">
    <source>
        <dbReference type="SAM" id="Phobius"/>
    </source>
</evidence>
<reference evidence="4 5" key="1">
    <citation type="journal article" date="2015" name="Genome Biol. Evol.">
        <title>Comparative Genomics of a Bacterivorous Green Alga Reveals Evolutionary Causalities and Consequences of Phago-Mixotrophic Mode of Nutrition.</title>
        <authorList>
            <person name="Burns J.A."/>
            <person name="Paasch A."/>
            <person name="Narechania A."/>
            <person name="Kim E."/>
        </authorList>
    </citation>
    <scope>NUCLEOTIDE SEQUENCE [LARGE SCALE GENOMIC DNA]</scope>
    <source>
        <strain evidence="4 5">PLY_AMNH</strain>
    </source>
</reference>
<feature type="transmembrane region" description="Helical" evidence="2">
    <location>
        <begin position="163"/>
        <end position="183"/>
    </location>
</feature>
<keyword evidence="3" id="KW-0732">Signal</keyword>
<dbReference type="Proteomes" id="UP001190700">
    <property type="component" value="Unassembled WGS sequence"/>
</dbReference>
<feature type="transmembrane region" description="Helical" evidence="2">
    <location>
        <begin position="353"/>
        <end position="377"/>
    </location>
</feature>
<feature type="region of interest" description="Disordered" evidence="1">
    <location>
        <begin position="24"/>
        <end position="63"/>
    </location>
</feature>
<dbReference type="PANTHER" id="PTHR33876:SF4">
    <property type="entry name" value="CHLOROPLAST PROTEIN FOR GROWTH AND FERTILITY 2"/>
    <property type="match status" value="1"/>
</dbReference>
<proteinExistence type="predicted"/>
<feature type="chain" id="PRO_5041947352" evidence="3">
    <location>
        <begin position="16"/>
        <end position="420"/>
    </location>
</feature>
<keyword evidence="2" id="KW-0812">Transmembrane</keyword>
<dbReference type="InterPro" id="IPR052776">
    <property type="entry name" value="Chloro_ReproSupport/MetalTrans"/>
</dbReference>
<feature type="transmembrane region" description="Helical" evidence="2">
    <location>
        <begin position="389"/>
        <end position="414"/>
    </location>
</feature>
<feature type="compositionally biased region" description="Low complexity" evidence="1">
    <location>
        <begin position="228"/>
        <end position="239"/>
    </location>
</feature>
<name>A0AAE0FMX2_9CHLO</name>
<keyword evidence="2" id="KW-1133">Transmembrane helix</keyword>
<gene>
    <name evidence="4" type="ORF">CYMTET_28540</name>
</gene>
<feature type="signal peptide" evidence="3">
    <location>
        <begin position="1"/>
        <end position="15"/>
    </location>
</feature>
<comment type="caution">
    <text evidence="4">The sequence shown here is derived from an EMBL/GenBank/DDBJ whole genome shotgun (WGS) entry which is preliminary data.</text>
</comment>
<dbReference type="PANTHER" id="PTHR33876">
    <property type="entry name" value="UNNAMED PRODUCT"/>
    <property type="match status" value="1"/>
</dbReference>
<feature type="transmembrane region" description="Helical" evidence="2">
    <location>
        <begin position="320"/>
        <end position="347"/>
    </location>
</feature>
<organism evidence="4 5">
    <name type="scientific">Cymbomonas tetramitiformis</name>
    <dbReference type="NCBI Taxonomy" id="36881"/>
    <lineage>
        <taxon>Eukaryota</taxon>
        <taxon>Viridiplantae</taxon>
        <taxon>Chlorophyta</taxon>
        <taxon>Pyramimonadophyceae</taxon>
        <taxon>Pyramimonadales</taxon>
        <taxon>Pyramimonadaceae</taxon>
        <taxon>Cymbomonas</taxon>
    </lineage>
</organism>
<dbReference type="EMBL" id="LGRX02016068">
    <property type="protein sequence ID" value="KAK3262615.1"/>
    <property type="molecule type" value="Genomic_DNA"/>
</dbReference>
<evidence type="ECO:0000256" key="1">
    <source>
        <dbReference type="SAM" id="MobiDB-lite"/>
    </source>
</evidence>
<feature type="transmembrane region" description="Helical" evidence="2">
    <location>
        <begin position="130"/>
        <end position="151"/>
    </location>
</feature>
<evidence type="ECO:0000313" key="4">
    <source>
        <dbReference type="EMBL" id="KAK3262615.1"/>
    </source>
</evidence>
<dbReference type="AlphaFoldDB" id="A0AAE0FMX2"/>
<evidence type="ECO:0000256" key="3">
    <source>
        <dbReference type="SAM" id="SignalP"/>
    </source>
</evidence>
<keyword evidence="2" id="KW-0472">Membrane</keyword>
<accession>A0AAE0FMX2</accession>
<sequence length="420" mass="44503">MKAAVLLFILHRIAGQQHETFSGTRSAINTTSRDQYSSLHQARLDSPSAPTGGFPGSEPTKEVPSDVVFVPNAPASTASKKHEVDQSLASSSVFALVGVGAGLGAAHVLTGPDHLSALAMLSVGSSWRSFSLGARWGLGHSLGLLVVAIVFFASSMTLDIDKIAYYADLLVGVVMTGMGLFGARRAYHMYLKGSAKPSRQPAVELTIQIGEEGSEEGGTLLSPGKETPSMLSPSSSAISPKRRGSPTVSPEGSAPFTDQSVLLHDAPGIKKISQREEHEQQHEHLLEESGTHHHHHAHHHDWDTLVQKYLDFANPTTQRFAALAVGIVHGVAGPGGVLGVLPAVVLADWVKSSVYLASFFLSSIVTMGVFAALYGEITGRLAVNNDIDTIMAAISAGFSLLVGILWLVLLYFGILDTVFD</sequence>